<dbReference type="Gene3D" id="1.10.357.10">
    <property type="entry name" value="Tetracycline Repressor, domain 2"/>
    <property type="match status" value="1"/>
</dbReference>
<sequence>MDAMTPLEAVWKADPAPASREGLSLGRIVATAIDIADAEGLDGVSMSRVAKALGFTPMSLYRHVGGKEELLLHMQDRAIGPPPAVLDPDPDAPWRDGLERWAWATLHRMRAHPWIQQMVPQTGPPATPNQLTWLEFGLRALRPAALSEGEKLFVILQLNALTFGDLTFHAADHASAENAYEALFARFLTPDRFPALIAAFTGGAFAEGPDPQEDRDAMYRFGLERILDGVDTLVEGR</sequence>
<dbReference type="Pfam" id="PF00440">
    <property type="entry name" value="TetR_N"/>
    <property type="match status" value="1"/>
</dbReference>
<dbReference type="InterPro" id="IPR036271">
    <property type="entry name" value="Tet_transcr_reg_TetR-rel_C_sf"/>
</dbReference>
<reference evidence="6 7" key="1">
    <citation type="journal article" date="2019" name="Int. J. Syst. Evol. Microbiol.">
        <title>The Global Catalogue of Microorganisms (GCM) 10K type strain sequencing project: providing services to taxonomists for standard genome sequencing and annotation.</title>
        <authorList>
            <consortium name="The Broad Institute Genomics Platform"/>
            <consortium name="The Broad Institute Genome Sequencing Center for Infectious Disease"/>
            <person name="Wu L."/>
            <person name="Ma J."/>
        </authorList>
    </citation>
    <scope>NUCLEOTIDE SEQUENCE [LARGE SCALE GENOMIC DNA]</scope>
    <source>
        <strain evidence="6 7">JCM 16009</strain>
    </source>
</reference>
<dbReference type="PANTHER" id="PTHR30055">
    <property type="entry name" value="HTH-TYPE TRANSCRIPTIONAL REGULATOR RUTR"/>
    <property type="match status" value="1"/>
</dbReference>
<comment type="caution">
    <text evidence="6">The sequence shown here is derived from an EMBL/GenBank/DDBJ whole genome shotgun (WGS) entry which is preliminary data.</text>
</comment>
<protein>
    <submittedName>
        <fullName evidence="6">TetR/AcrR family transcriptional regulator</fullName>
    </submittedName>
</protein>
<keyword evidence="1" id="KW-0805">Transcription regulation</keyword>
<evidence type="ECO:0000256" key="1">
    <source>
        <dbReference type="ARBA" id="ARBA00023015"/>
    </source>
</evidence>
<evidence type="ECO:0000256" key="3">
    <source>
        <dbReference type="ARBA" id="ARBA00023163"/>
    </source>
</evidence>
<evidence type="ECO:0000259" key="5">
    <source>
        <dbReference type="PROSITE" id="PS50977"/>
    </source>
</evidence>
<dbReference type="InterPro" id="IPR009057">
    <property type="entry name" value="Homeodomain-like_sf"/>
</dbReference>
<accession>A0ABN2MKK2</accession>
<keyword evidence="2 4" id="KW-0238">DNA-binding</keyword>
<dbReference type="Proteomes" id="UP001500449">
    <property type="component" value="Unassembled WGS sequence"/>
</dbReference>
<dbReference type="SUPFAM" id="SSF46689">
    <property type="entry name" value="Homeodomain-like"/>
    <property type="match status" value="1"/>
</dbReference>
<feature type="DNA-binding region" description="H-T-H motif" evidence="4">
    <location>
        <begin position="45"/>
        <end position="64"/>
    </location>
</feature>
<evidence type="ECO:0000313" key="6">
    <source>
        <dbReference type="EMBL" id="GAA1830281.1"/>
    </source>
</evidence>
<dbReference type="InterPro" id="IPR001647">
    <property type="entry name" value="HTH_TetR"/>
</dbReference>
<gene>
    <name evidence="6" type="ORF">GCM10009836_05310</name>
</gene>
<proteinExistence type="predicted"/>
<dbReference type="RefSeq" id="WP_344411902.1">
    <property type="nucleotide sequence ID" value="NZ_BAAAQK010000002.1"/>
</dbReference>
<dbReference type="SUPFAM" id="SSF48498">
    <property type="entry name" value="Tetracyclin repressor-like, C-terminal domain"/>
    <property type="match status" value="1"/>
</dbReference>
<name>A0ABN2MKK2_9PSEU</name>
<dbReference type="InterPro" id="IPR050109">
    <property type="entry name" value="HTH-type_TetR-like_transc_reg"/>
</dbReference>
<dbReference type="Pfam" id="PF02909">
    <property type="entry name" value="TetR_C_1"/>
    <property type="match status" value="1"/>
</dbReference>
<evidence type="ECO:0000256" key="4">
    <source>
        <dbReference type="PROSITE-ProRule" id="PRU00335"/>
    </source>
</evidence>
<dbReference type="Gene3D" id="1.10.10.60">
    <property type="entry name" value="Homeodomain-like"/>
    <property type="match status" value="1"/>
</dbReference>
<dbReference type="PROSITE" id="PS50977">
    <property type="entry name" value="HTH_TETR_2"/>
    <property type="match status" value="1"/>
</dbReference>
<dbReference type="InterPro" id="IPR004111">
    <property type="entry name" value="Repressor_TetR_C"/>
</dbReference>
<feature type="domain" description="HTH tetR-type" evidence="5">
    <location>
        <begin position="22"/>
        <end position="82"/>
    </location>
</feature>
<organism evidence="6 7">
    <name type="scientific">Pseudonocardia ailaonensis</name>
    <dbReference type="NCBI Taxonomy" id="367279"/>
    <lineage>
        <taxon>Bacteria</taxon>
        <taxon>Bacillati</taxon>
        <taxon>Actinomycetota</taxon>
        <taxon>Actinomycetes</taxon>
        <taxon>Pseudonocardiales</taxon>
        <taxon>Pseudonocardiaceae</taxon>
        <taxon>Pseudonocardia</taxon>
    </lineage>
</organism>
<keyword evidence="7" id="KW-1185">Reference proteome</keyword>
<keyword evidence="3" id="KW-0804">Transcription</keyword>
<dbReference type="PANTHER" id="PTHR30055:SF151">
    <property type="entry name" value="TRANSCRIPTIONAL REGULATORY PROTEIN"/>
    <property type="match status" value="1"/>
</dbReference>
<dbReference type="EMBL" id="BAAAQK010000002">
    <property type="protein sequence ID" value="GAA1830281.1"/>
    <property type="molecule type" value="Genomic_DNA"/>
</dbReference>
<evidence type="ECO:0000313" key="7">
    <source>
        <dbReference type="Proteomes" id="UP001500449"/>
    </source>
</evidence>
<evidence type="ECO:0000256" key="2">
    <source>
        <dbReference type="ARBA" id="ARBA00023125"/>
    </source>
</evidence>